<gene>
    <name evidence="1" type="ORF">EMEDMD4_210038</name>
</gene>
<dbReference type="EMBL" id="CABFNB010000086">
    <property type="protein sequence ID" value="VTZ60857.1"/>
    <property type="molecule type" value="Genomic_DNA"/>
</dbReference>
<dbReference type="Proteomes" id="UP000507954">
    <property type="component" value="Unassembled WGS sequence"/>
</dbReference>
<organism evidence="1">
    <name type="scientific">Sinorhizobium medicae</name>
    <dbReference type="NCBI Taxonomy" id="110321"/>
    <lineage>
        <taxon>Bacteria</taxon>
        <taxon>Pseudomonadati</taxon>
        <taxon>Pseudomonadota</taxon>
        <taxon>Alphaproteobacteria</taxon>
        <taxon>Hyphomicrobiales</taxon>
        <taxon>Rhizobiaceae</taxon>
        <taxon>Sinorhizobium/Ensifer group</taxon>
        <taxon>Sinorhizobium</taxon>
    </lineage>
</organism>
<name>A0A508WTJ4_9HYPH</name>
<proteinExistence type="predicted"/>
<reference evidence="1" key="1">
    <citation type="submission" date="2019-06" db="EMBL/GenBank/DDBJ databases">
        <authorList>
            <person name="Le Quere A."/>
            <person name="Colella S."/>
        </authorList>
    </citation>
    <scope>NUCLEOTIDE SEQUENCE</scope>
    <source>
        <strain evidence="1">EmedicaeMD41</strain>
    </source>
</reference>
<protein>
    <submittedName>
        <fullName evidence="1">Uncharacterized protein</fullName>
    </submittedName>
</protein>
<sequence length="60" mass="6769">MRNSGPRGKLSDTQVSSPAQFTKFASDFRHMSVPHLIGSSEYRIPGTRFLPDTLASWSKW</sequence>
<dbReference type="AlphaFoldDB" id="A0A508WTJ4"/>
<evidence type="ECO:0000313" key="1">
    <source>
        <dbReference type="EMBL" id="VTZ60857.1"/>
    </source>
</evidence>
<accession>A0A508WTJ4</accession>